<evidence type="ECO:0000313" key="2">
    <source>
        <dbReference type="Proteomes" id="UP001189429"/>
    </source>
</evidence>
<accession>A0ABN9QBF4</accession>
<keyword evidence="2" id="KW-1185">Reference proteome</keyword>
<gene>
    <name evidence="1" type="ORF">PCOR1329_LOCUS9619</name>
</gene>
<proteinExistence type="predicted"/>
<name>A0ABN9QBF4_9DINO</name>
<feature type="non-terminal residue" evidence="1">
    <location>
        <position position="1"/>
    </location>
</feature>
<dbReference type="Proteomes" id="UP001189429">
    <property type="component" value="Unassembled WGS sequence"/>
</dbReference>
<reference evidence="1" key="1">
    <citation type="submission" date="2023-10" db="EMBL/GenBank/DDBJ databases">
        <authorList>
            <person name="Chen Y."/>
            <person name="Shah S."/>
            <person name="Dougan E. K."/>
            <person name="Thang M."/>
            <person name="Chan C."/>
        </authorList>
    </citation>
    <scope>NUCLEOTIDE SEQUENCE [LARGE SCALE GENOMIC DNA]</scope>
</reference>
<comment type="caution">
    <text evidence="1">The sequence shown here is derived from an EMBL/GenBank/DDBJ whole genome shotgun (WGS) entry which is preliminary data.</text>
</comment>
<sequence>VLSRNAVTAWGEGMQRCLDFFREECSGSCFWGEDMFMDQCFIKVLELPREDLFNMLVEEHCDPPDNWEKCEDPAYVCYHPFKTKNGYKECHDMAAEAVAEST</sequence>
<protein>
    <submittedName>
        <fullName evidence="1">Uncharacterized protein</fullName>
    </submittedName>
</protein>
<dbReference type="EMBL" id="CAUYUJ010002689">
    <property type="protein sequence ID" value="CAK0801945.1"/>
    <property type="molecule type" value="Genomic_DNA"/>
</dbReference>
<organism evidence="1 2">
    <name type="scientific">Prorocentrum cordatum</name>
    <dbReference type="NCBI Taxonomy" id="2364126"/>
    <lineage>
        <taxon>Eukaryota</taxon>
        <taxon>Sar</taxon>
        <taxon>Alveolata</taxon>
        <taxon>Dinophyceae</taxon>
        <taxon>Prorocentrales</taxon>
        <taxon>Prorocentraceae</taxon>
        <taxon>Prorocentrum</taxon>
    </lineage>
</organism>
<evidence type="ECO:0000313" key="1">
    <source>
        <dbReference type="EMBL" id="CAK0801945.1"/>
    </source>
</evidence>